<keyword evidence="1" id="KW-1133">Transmembrane helix</keyword>
<sequence>MCSGWLSSCFQSYTRTTIDELEVRRMQLGALLLACFAVQVLRLVTGQLLSILGLMTCLAGNKARCTLCDWDLWVLVIMASCGAALDLASLAVNLDILAGFNLDWRMAPCRRVAMTGAIVAPFLEICCVQVALYSYLPRDKYFFVPTNGQSYGHVNALRAAAGARHSSFTTPECPDKSAIEFFTDRIRSIVRGEPEEEADPSSATNSFRCQQCQVTISSGSRLGTGQYADCVYCEGCWAAWHSTSSTT</sequence>
<reference evidence="3" key="2">
    <citation type="submission" date="2024-04" db="EMBL/GenBank/DDBJ databases">
        <authorList>
            <person name="Chen Y."/>
            <person name="Shah S."/>
            <person name="Dougan E. K."/>
            <person name="Thang M."/>
            <person name="Chan C."/>
        </authorList>
    </citation>
    <scope>NUCLEOTIDE SEQUENCE [LARGE SCALE GENOMIC DNA]</scope>
</reference>
<evidence type="ECO:0000256" key="1">
    <source>
        <dbReference type="SAM" id="Phobius"/>
    </source>
</evidence>
<name>A0A9P1BHA3_9DINO</name>
<evidence type="ECO:0000313" key="2">
    <source>
        <dbReference type="EMBL" id="CAI3972505.1"/>
    </source>
</evidence>
<gene>
    <name evidence="2" type="ORF">C1SCF055_LOCUS1084</name>
</gene>
<feature type="transmembrane region" description="Helical" evidence="1">
    <location>
        <begin position="30"/>
        <end position="60"/>
    </location>
</feature>
<evidence type="ECO:0000313" key="4">
    <source>
        <dbReference type="Proteomes" id="UP001152797"/>
    </source>
</evidence>
<accession>A0A9P1BHA3</accession>
<protein>
    <submittedName>
        <fullName evidence="2">Uncharacterized protein</fullName>
    </submittedName>
</protein>
<feature type="transmembrane region" description="Helical" evidence="1">
    <location>
        <begin position="72"/>
        <end position="92"/>
    </location>
</feature>
<comment type="caution">
    <text evidence="2">The sequence shown here is derived from an EMBL/GenBank/DDBJ whole genome shotgun (WGS) entry which is preliminary data.</text>
</comment>
<feature type="transmembrane region" description="Helical" evidence="1">
    <location>
        <begin position="112"/>
        <end position="136"/>
    </location>
</feature>
<dbReference type="Proteomes" id="UP001152797">
    <property type="component" value="Unassembled WGS sequence"/>
</dbReference>
<evidence type="ECO:0000313" key="3">
    <source>
        <dbReference type="EMBL" id="CAL1125880.1"/>
    </source>
</evidence>
<keyword evidence="1" id="KW-0472">Membrane</keyword>
<dbReference type="EMBL" id="CAMXCT030000014">
    <property type="protein sequence ID" value="CAL4759817.1"/>
    <property type="molecule type" value="Genomic_DNA"/>
</dbReference>
<reference evidence="2" key="1">
    <citation type="submission" date="2022-10" db="EMBL/GenBank/DDBJ databases">
        <authorList>
            <person name="Chen Y."/>
            <person name="Dougan E. K."/>
            <person name="Chan C."/>
            <person name="Rhodes N."/>
            <person name="Thang M."/>
        </authorList>
    </citation>
    <scope>NUCLEOTIDE SEQUENCE</scope>
</reference>
<keyword evidence="4" id="KW-1185">Reference proteome</keyword>
<keyword evidence="1" id="KW-0812">Transmembrane</keyword>
<dbReference type="OrthoDB" id="10627894at2759"/>
<organism evidence="2">
    <name type="scientific">Cladocopium goreaui</name>
    <dbReference type="NCBI Taxonomy" id="2562237"/>
    <lineage>
        <taxon>Eukaryota</taxon>
        <taxon>Sar</taxon>
        <taxon>Alveolata</taxon>
        <taxon>Dinophyceae</taxon>
        <taxon>Suessiales</taxon>
        <taxon>Symbiodiniaceae</taxon>
        <taxon>Cladocopium</taxon>
    </lineage>
</organism>
<dbReference type="AlphaFoldDB" id="A0A9P1BHA3"/>
<dbReference type="EMBL" id="CAMXCT010000014">
    <property type="protein sequence ID" value="CAI3972505.1"/>
    <property type="molecule type" value="Genomic_DNA"/>
</dbReference>
<proteinExistence type="predicted"/>
<dbReference type="EMBL" id="CAMXCT020000014">
    <property type="protein sequence ID" value="CAL1125880.1"/>
    <property type="molecule type" value="Genomic_DNA"/>
</dbReference>